<keyword evidence="2" id="KW-1185">Reference proteome</keyword>
<evidence type="ECO:0000313" key="1">
    <source>
        <dbReference type="EMBL" id="MFC7370321.1"/>
    </source>
</evidence>
<dbReference type="Proteomes" id="UP001596549">
    <property type="component" value="Unassembled WGS sequence"/>
</dbReference>
<dbReference type="Gene3D" id="3.30.460.10">
    <property type="entry name" value="Beta Polymerase, domain 2"/>
    <property type="match status" value="1"/>
</dbReference>
<name>A0ABW2NNS3_9BACL</name>
<evidence type="ECO:0000313" key="2">
    <source>
        <dbReference type="Proteomes" id="UP001596549"/>
    </source>
</evidence>
<accession>A0ABW2NNS3</accession>
<organism evidence="1 2">
    <name type="scientific">Fictibacillus iocasae</name>
    <dbReference type="NCBI Taxonomy" id="2715437"/>
    <lineage>
        <taxon>Bacteria</taxon>
        <taxon>Bacillati</taxon>
        <taxon>Bacillota</taxon>
        <taxon>Bacilli</taxon>
        <taxon>Bacillales</taxon>
        <taxon>Fictibacillaceae</taxon>
        <taxon>Fictibacillus</taxon>
    </lineage>
</organism>
<dbReference type="Gene3D" id="1.20.120.330">
    <property type="entry name" value="Nucleotidyltransferases domain 2"/>
    <property type="match status" value="1"/>
</dbReference>
<dbReference type="PIRSF" id="PIRSF000812">
    <property type="entry name" value="AAD"/>
    <property type="match status" value="1"/>
</dbReference>
<proteinExistence type="predicted"/>
<sequence length="298" mass="34996">MRSEREMMRLIIETAKQDDRIRAIYMNGSRTNPNAPLDLFQDYDIVYVVNETHSFIADPDWILIYGDLIMIQEPEKLGMMMGREETISQTYAYLMLFSDGNRMDLTLKSVERALAEYSSDSLTIPFVDKDGILTDIPVANDSDYHVNRPSEERYHCYCNEFWWVSQNVAKGLWRDELPYAKGMFERYVRTQLDEMVSWYIGMHHDFAVSTGKLGKYFKKFLSEEHWSLYEKTYADASLKDSWNALFASIELFRPLAQDVASHLQFTYCTEADDRMTRYLKAVRNLPREADQFGEIIVK</sequence>
<gene>
    <name evidence="1" type="ORF">ACFQPF_01335</name>
</gene>
<dbReference type="SUPFAM" id="SSF81301">
    <property type="entry name" value="Nucleotidyltransferase"/>
    <property type="match status" value="1"/>
</dbReference>
<dbReference type="EMBL" id="JBHTCP010000002">
    <property type="protein sequence ID" value="MFC7370321.1"/>
    <property type="molecule type" value="Genomic_DNA"/>
</dbReference>
<dbReference type="RefSeq" id="WP_379745359.1">
    <property type="nucleotide sequence ID" value="NZ_JBHTCP010000002.1"/>
</dbReference>
<reference evidence="2" key="1">
    <citation type="journal article" date="2019" name="Int. J. Syst. Evol. Microbiol.">
        <title>The Global Catalogue of Microorganisms (GCM) 10K type strain sequencing project: providing services to taxonomists for standard genome sequencing and annotation.</title>
        <authorList>
            <consortium name="The Broad Institute Genomics Platform"/>
            <consortium name="The Broad Institute Genome Sequencing Center for Infectious Disease"/>
            <person name="Wu L."/>
            <person name="Ma J."/>
        </authorList>
    </citation>
    <scope>NUCLEOTIDE SEQUENCE [LARGE SCALE GENOMIC DNA]</scope>
    <source>
        <strain evidence="2">NBRC 106396</strain>
    </source>
</reference>
<dbReference type="Pfam" id="PF04439">
    <property type="entry name" value="Adenyl_transf"/>
    <property type="match status" value="1"/>
</dbReference>
<dbReference type="InterPro" id="IPR007530">
    <property type="entry name" value="Aminoglycoside_adenylylTfrase"/>
</dbReference>
<dbReference type="InterPro" id="IPR043519">
    <property type="entry name" value="NT_sf"/>
</dbReference>
<protein>
    <submittedName>
        <fullName evidence="1">Aminoglycoside 6-adenylyltransferase</fullName>
    </submittedName>
</protein>
<comment type="caution">
    <text evidence="1">The sequence shown here is derived from an EMBL/GenBank/DDBJ whole genome shotgun (WGS) entry which is preliminary data.</text>
</comment>
<dbReference type="SUPFAM" id="SSF81631">
    <property type="entry name" value="PAP/OAS1 substrate-binding domain"/>
    <property type="match status" value="1"/>
</dbReference>